<organism evidence="11 12">
    <name type="scientific">Echinicola strongylocentroti</name>
    <dbReference type="NCBI Taxonomy" id="1795355"/>
    <lineage>
        <taxon>Bacteria</taxon>
        <taxon>Pseudomonadati</taxon>
        <taxon>Bacteroidota</taxon>
        <taxon>Cytophagia</taxon>
        <taxon>Cytophagales</taxon>
        <taxon>Cyclobacteriaceae</taxon>
        <taxon>Echinicola</taxon>
    </lineage>
</organism>
<feature type="binding site" evidence="9">
    <location>
        <begin position="30"/>
        <end position="37"/>
    </location>
    <ligand>
        <name>ATP</name>
        <dbReference type="ChEBI" id="CHEBI:30616"/>
    </ligand>
</feature>
<dbReference type="InterPro" id="IPR027417">
    <property type="entry name" value="P-loop_NTPase"/>
</dbReference>
<keyword evidence="12" id="KW-1185">Reference proteome</keyword>
<name>A0A2Z4IJU1_9BACT</name>
<dbReference type="PANTHER" id="PTHR32182">
    <property type="entry name" value="DNA REPLICATION AND REPAIR PROTEIN RECF"/>
    <property type="match status" value="1"/>
</dbReference>
<dbReference type="Gene3D" id="1.20.1050.90">
    <property type="entry name" value="RecF/RecN/SMC, N-terminal domain"/>
    <property type="match status" value="1"/>
</dbReference>
<dbReference type="GO" id="GO:0005524">
    <property type="term" value="F:ATP binding"/>
    <property type="evidence" value="ECO:0007669"/>
    <property type="project" value="UniProtKB-UniRule"/>
</dbReference>
<evidence type="ECO:0000256" key="9">
    <source>
        <dbReference type="HAMAP-Rule" id="MF_00365"/>
    </source>
</evidence>
<evidence type="ECO:0000256" key="8">
    <source>
        <dbReference type="ARBA" id="ARBA00023125"/>
    </source>
</evidence>
<evidence type="ECO:0000256" key="5">
    <source>
        <dbReference type="ARBA" id="ARBA00022705"/>
    </source>
</evidence>
<keyword evidence="8 9" id="KW-0238">DNA-binding</keyword>
<dbReference type="OrthoDB" id="9803889at2"/>
<dbReference type="PROSITE" id="PS00617">
    <property type="entry name" value="RECF_1"/>
    <property type="match status" value="1"/>
</dbReference>
<dbReference type="KEGG" id="est:DN752_12050"/>
<reference evidence="11 12" key="1">
    <citation type="submission" date="2018-06" db="EMBL/GenBank/DDBJ databases">
        <title>Echinicola strongylocentroti sp. nov., isolated from a sea urchin Strongylocentrotus intermedius.</title>
        <authorList>
            <person name="Bae S.S."/>
        </authorList>
    </citation>
    <scope>NUCLEOTIDE SEQUENCE [LARGE SCALE GENOMIC DNA]</scope>
    <source>
        <strain evidence="11 12">MEBiC08714</strain>
    </source>
</reference>
<comment type="similarity">
    <text evidence="2 9">Belongs to the RecF family.</text>
</comment>
<sequence length="370" mass="43112">MHLKHLQLIQFKNYEKAQVAFSGEINCFLGINGSGKTNLLDAIHYLSLTKSAFNSVDMQNIQHDQSFFSMKGHFEKAGKTVEIQCILEAKKKKQVLNNGKAYDKMSEHVGLLPVVMIAPDDTTLIKEGSEERRKFFDSLLSQLDKNYLLQLMRYQHFLKQRNALIKQFAEQDRMDKSLLEPYDLELIGLSKWLFQEREAFIDRFKPFLLHHYEEISGNREQVAIRYESQVRQSDFENHFHNCLKKDLLLKRTNAGIHKDDFVFTIDGYPLKKFGSQGQQKSFLIALKLAQFQVFKEETGTKPLLLLDDIFDKLDDFRIGKMMDLVADHAFGQLFITDARPERTKKIMQDINADIAYFHIEEGNVSRLKDE</sequence>
<feature type="domain" description="RecF/RecN/SMC N-terminal" evidence="10">
    <location>
        <begin position="2"/>
        <end position="346"/>
    </location>
</feature>
<dbReference type="GO" id="GO:0003697">
    <property type="term" value="F:single-stranded DNA binding"/>
    <property type="evidence" value="ECO:0007669"/>
    <property type="project" value="UniProtKB-UniRule"/>
</dbReference>
<dbReference type="PANTHER" id="PTHR32182:SF0">
    <property type="entry name" value="DNA REPLICATION AND REPAIR PROTEIN RECF"/>
    <property type="match status" value="1"/>
</dbReference>
<dbReference type="Gene3D" id="3.40.50.300">
    <property type="entry name" value="P-loop containing nucleotide triphosphate hydrolases"/>
    <property type="match status" value="1"/>
</dbReference>
<comment type="subcellular location">
    <subcellularLocation>
        <location evidence="1 9">Cytoplasm</location>
    </subcellularLocation>
</comment>
<accession>A0A2Z4IJU1</accession>
<dbReference type="GO" id="GO:0005737">
    <property type="term" value="C:cytoplasm"/>
    <property type="evidence" value="ECO:0007669"/>
    <property type="project" value="UniProtKB-SubCell"/>
</dbReference>
<dbReference type="InterPro" id="IPR003395">
    <property type="entry name" value="RecF/RecN/SMC_N"/>
</dbReference>
<dbReference type="SUPFAM" id="SSF52540">
    <property type="entry name" value="P-loop containing nucleoside triphosphate hydrolases"/>
    <property type="match status" value="1"/>
</dbReference>
<keyword evidence="9" id="KW-0227">DNA damage</keyword>
<evidence type="ECO:0000256" key="7">
    <source>
        <dbReference type="ARBA" id="ARBA00022840"/>
    </source>
</evidence>
<evidence type="ECO:0000256" key="1">
    <source>
        <dbReference type="ARBA" id="ARBA00004496"/>
    </source>
</evidence>
<proteinExistence type="inferred from homology"/>
<keyword evidence="7 9" id="KW-0067">ATP-binding</keyword>
<gene>
    <name evidence="9" type="primary">recF</name>
    <name evidence="11" type="ORF">DN752_12050</name>
</gene>
<dbReference type="GO" id="GO:0009432">
    <property type="term" value="P:SOS response"/>
    <property type="evidence" value="ECO:0007669"/>
    <property type="project" value="UniProtKB-UniRule"/>
</dbReference>
<evidence type="ECO:0000259" key="10">
    <source>
        <dbReference type="Pfam" id="PF02463"/>
    </source>
</evidence>
<keyword evidence="9" id="KW-0742">SOS response</keyword>
<protein>
    <recommendedName>
        <fullName evidence="3 9">DNA replication and repair protein RecF</fullName>
    </recommendedName>
</protein>
<dbReference type="GO" id="GO:0006260">
    <property type="term" value="P:DNA replication"/>
    <property type="evidence" value="ECO:0007669"/>
    <property type="project" value="UniProtKB-UniRule"/>
</dbReference>
<dbReference type="Pfam" id="PF02463">
    <property type="entry name" value="SMC_N"/>
    <property type="match status" value="1"/>
</dbReference>
<evidence type="ECO:0000256" key="2">
    <source>
        <dbReference type="ARBA" id="ARBA00008016"/>
    </source>
</evidence>
<keyword evidence="6 9" id="KW-0547">Nucleotide-binding</keyword>
<comment type="function">
    <text evidence="9">The RecF protein is involved in DNA metabolism; it is required for DNA replication and normal SOS inducibility. RecF binds preferentially to single-stranded, linear DNA. It also seems to bind ATP.</text>
</comment>
<evidence type="ECO:0000256" key="6">
    <source>
        <dbReference type="ARBA" id="ARBA00022741"/>
    </source>
</evidence>
<dbReference type="AlphaFoldDB" id="A0A2Z4IJU1"/>
<dbReference type="GO" id="GO:0000731">
    <property type="term" value="P:DNA synthesis involved in DNA repair"/>
    <property type="evidence" value="ECO:0007669"/>
    <property type="project" value="TreeGrafter"/>
</dbReference>
<keyword evidence="5 9" id="KW-0235">DNA replication</keyword>
<dbReference type="InterPro" id="IPR042174">
    <property type="entry name" value="RecF_2"/>
</dbReference>
<evidence type="ECO:0000256" key="3">
    <source>
        <dbReference type="ARBA" id="ARBA00020170"/>
    </source>
</evidence>
<dbReference type="InterPro" id="IPR018078">
    <property type="entry name" value="DNA-binding_RecF_CS"/>
</dbReference>
<dbReference type="EMBL" id="CP030041">
    <property type="protein sequence ID" value="AWW30798.1"/>
    <property type="molecule type" value="Genomic_DNA"/>
</dbReference>
<evidence type="ECO:0000313" key="11">
    <source>
        <dbReference type="EMBL" id="AWW30798.1"/>
    </source>
</evidence>
<dbReference type="NCBIfam" id="TIGR00611">
    <property type="entry name" value="recf"/>
    <property type="match status" value="1"/>
</dbReference>
<keyword evidence="4 9" id="KW-0963">Cytoplasm</keyword>
<dbReference type="GO" id="GO:0006302">
    <property type="term" value="P:double-strand break repair"/>
    <property type="evidence" value="ECO:0007669"/>
    <property type="project" value="TreeGrafter"/>
</dbReference>
<evidence type="ECO:0000313" key="12">
    <source>
        <dbReference type="Proteomes" id="UP000248688"/>
    </source>
</evidence>
<evidence type="ECO:0000256" key="4">
    <source>
        <dbReference type="ARBA" id="ARBA00022490"/>
    </source>
</evidence>
<keyword evidence="9" id="KW-0234">DNA repair</keyword>
<dbReference type="Proteomes" id="UP000248688">
    <property type="component" value="Chromosome"/>
</dbReference>
<dbReference type="InterPro" id="IPR001238">
    <property type="entry name" value="DNA-binding_RecF"/>
</dbReference>
<dbReference type="RefSeq" id="WP_112784175.1">
    <property type="nucleotide sequence ID" value="NZ_CP030041.1"/>
</dbReference>
<dbReference type="HAMAP" id="MF_00365">
    <property type="entry name" value="RecF"/>
    <property type="match status" value="1"/>
</dbReference>